<dbReference type="AlphaFoldDB" id="A0A1B6M928"/>
<reference evidence="5" key="1">
    <citation type="submission" date="2015-11" db="EMBL/GenBank/DDBJ databases">
        <title>De novo transcriptome assembly of four potential Pierce s Disease insect vectors from Arizona vineyards.</title>
        <authorList>
            <person name="Tassone E.E."/>
        </authorList>
    </citation>
    <scope>NUCLEOTIDE SEQUENCE</scope>
</reference>
<dbReference type="InterPro" id="IPR051703">
    <property type="entry name" value="NF-kappa-B_Signaling_Reg"/>
</dbReference>
<evidence type="ECO:0000256" key="1">
    <source>
        <dbReference type="ARBA" id="ARBA00022722"/>
    </source>
</evidence>
<gene>
    <name evidence="5" type="ORF">g.48562</name>
</gene>
<protein>
    <recommendedName>
        <fullName evidence="6">YqaJ viral recombinase domain-containing protein</fullName>
    </recommendedName>
</protein>
<dbReference type="GO" id="GO:0004527">
    <property type="term" value="F:exonuclease activity"/>
    <property type="evidence" value="ECO:0007669"/>
    <property type="project" value="UniProtKB-KW"/>
</dbReference>
<dbReference type="GO" id="GO:0006281">
    <property type="term" value="P:DNA repair"/>
    <property type="evidence" value="ECO:0007669"/>
    <property type="project" value="UniProtKB-ARBA"/>
</dbReference>
<accession>A0A1B6M928</accession>
<dbReference type="SUPFAM" id="SSF52980">
    <property type="entry name" value="Restriction endonuclease-like"/>
    <property type="match status" value="1"/>
</dbReference>
<dbReference type="EMBL" id="GEBQ01007550">
    <property type="protein sequence ID" value="JAT32427.1"/>
    <property type="molecule type" value="Transcribed_RNA"/>
</dbReference>
<name>A0A1B6M928_9HEMI</name>
<feature type="non-terminal residue" evidence="5">
    <location>
        <position position="104"/>
    </location>
</feature>
<proteinExistence type="predicted"/>
<evidence type="ECO:0008006" key="6">
    <source>
        <dbReference type="Google" id="ProtNLM"/>
    </source>
</evidence>
<keyword evidence="3" id="KW-0378">Hydrolase</keyword>
<dbReference type="GO" id="GO:0004519">
    <property type="term" value="F:endonuclease activity"/>
    <property type="evidence" value="ECO:0007669"/>
    <property type="project" value="UniProtKB-KW"/>
</dbReference>
<evidence type="ECO:0000256" key="4">
    <source>
        <dbReference type="ARBA" id="ARBA00022839"/>
    </source>
</evidence>
<dbReference type="Pfam" id="PF01771">
    <property type="entry name" value="Viral_alk_exo"/>
    <property type="match status" value="1"/>
</dbReference>
<dbReference type="InterPro" id="IPR034720">
    <property type="entry name" value="Viral_alk_exo"/>
</dbReference>
<evidence type="ECO:0000256" key="3">
    <source>
        <dbReference type="ARBA" id="ARBA00022801"/>
    </source>
</evidence>
<evidence type="ECO:0000313" key="5">
    <source>
        <dbReference type="EMBL" id="JAT32427.1"/>
    </source>
</evidence>
<dbReference type="InterPro" id="IPR011604">
    <property type="entry name" value="PDDEXK-like_dom_sf"/>
</dbReference>
<dbReference type="InterPro" id="IPR011335">
    <property type="entry name" value="Restrct_endonuc-II-like"/>
</dbReference>
<organism evidence="5">
    <name type="scientific">Graphocephala atropunctata</name>
    <dbReference type="NCBI Taxonomy" id="36148"/>
    <lineage>
        <taxon>Eukaryota</taxon>
        <taxon>Metazoa</taxon>
        <taxon>Ecdysozoa</taxon>
        <taxon>Arthropoda</taxon>
        <taxon>Hexapoda</taxon>
        <taxon>Insecta</taxon>
        <taxon>Pterygota</taxon>
        <taxon>Neoptera</taxon>
        <taxon>Paraneoptera</taxon>
        <taxon>Hemiptera</taxon>
        <taxon>Auchenorrhyncha</taxon>
        <taxon>Membracoidea</taxon>
        <taxon>Cicadellidae</taxon>
        <taxon>Cicadellinae</taxon>
        <taxon>Cicadellini</taxon>
        <taxon>Graphocephala</taxon>
    </lineage>
</organism>
<sequence length="104" mass="11927">KADVFFESLKKNDDEIARIESETRMQCKSARWREERQKLLTASNFGAVCKKLPQTSCKKFVTRLRYSQEIDAPSLKYGRENEAVAIEDLKASGMDITECGLFID</sequence>
<dbReference type="PANTHER" id="PTHR46609">
    <property type="entry name" value="EXONUCLEASE, PHAGE-TYPE/RECB, C-TERMINAL DOMAIN-CONTAINING PROTEIN"/>
    <property type="match status" value="1"/>
</dbReference>
<evidence type="ECO:0000256" key="2">
    <source>
        <dbReference type="ARBA" id="ARBA00022759"/>
    </source>
</evidence>
<keyword evidence="1" id="KW-0540">Nuclease</keyword>
<dbReference type="PANTHER" id="PTHR46609:SF8">
    <property type="entry name" value="YQAJ VIRAL RECOMBINASE DOMAIN-CONTAINING PROTEIN"/>
    <property type="match status" value="1"/>
</dbReference>
<dbReference type="Gene3D" id="3.90.320.10">
    <property type="match status" value="1"/>
</dbReference>
<keyword evidence="2" id="KW-0255">Endonuclease</keyword>
<keyword evidence="4" id="KW-0269">Exonuclease</keyword>
<feature type="non-terminal residue" evidence="5">
    <location>
        <position position="1"/>
    </location>
</feature>